<reference evidence="2" key="3">
    <citation type="submission" date="2024-01" db="EMBL/GenBank/DDBJ databases">
        <authorList>
            <person name="Coelho M.A."/>
            <person name="David-Palma M."/>
            <person name="Shea T."/>
            <person name="Sun S."/>
            <person name="Cuomo C.A."/>
            <person name="Heitman J."/>
        </authorList>
    </citation>
    <scope>NUCLEOTIDE SEQUENCE</scope>
    <source>
        <strain evidence="2">CBS 7841</strain>
    </source>
</reference>
<dbReference type="KEGG" id="cdep:91089678"/>
<evidence type="ECO:0000313" key="2">
    <source>
        <dbReference type="EMBL" id="WVN90233.1"/>
    </source>
</evidence>
<reference evidence="2" key="2">
    <citation type="journal article" date="2022" name="Elife">
        <title>Obligate sexual reproduction of a homothallic fungus closely related to the Cryptococcus pathogenic species complex.</title>
        <authorList>
            <person name="Passer A.R."/>
            <person name="Clancey S.A."/>
            <person name="Shea T."/>
            <person name="David-Palma M."/>
            <person name="Averette A.F."/>
            <person name="Boekhout T."/>
            <person name="Porcel B.M."/>
            <person name="Nowrousian M."/>
            <person name="Cuomo C.A."/>
            <person name="Sun S."/>
            <person name="Heitman J."/>
            <person name="Coelho M.A."/>
        </authorList>
    </citation>
    <scope>NUCLEOTIDE SEQUENCE</scope>
    <source>
        <strain evidence="2">CBS 7841</strain>
    </source>
</reference>
<dbReference type="GeneID" id="91089678"/>
<proteinExistence type="predicted"/>
<dbReference type="VEuPathDB" id="FungiDB:L203_04147"/>
<protein>
    <submittedName>
        <fullName evidence="2">Uncharacterized protein</fullName>
    </submittedName>
</protein>
<feature type="compositionally biased region" description="Basic and acidic residues" evidence="1">
    <location>
        <begin position="621"/>
        <end position="643"/>
    </location>
</feature>
<name>A0A1E3IDA8_9TREE</name>
<evidence type="ECO:0000256" key="1">
    <source>
        <dbReference type="SAM" id="MobiDB-lite"/>
    </source>
</evidence>
<sequence>MSLTPTSPPTQISSSSSSILGRGSSPRPPPSYICSSLDRSPSLNPLVSDERPRVPPPIYLRSSSPQPISGKGTLKIHVPAWGIALVRPPRPLELHPLDPGSQELEPPTEDTVLSGALEVIMKERRRVQAISVGVQSVCRLHMGLDRLWEEDGVFERGVEILGGYEEGIWLEKGSQSFGFSILLPATLATSDRHSFGRIGYILTARVKGIAHTTSLSSMFKAISNPPSGLDPEIPFVGDFERVIARSDHFVTGQGGRRSRSASVNGRSRNASRDDLLRLQDVDLNGEEDGGCAITIGEGSPSVRGLYTRRQSSDHFPSPQISPLSLSPDETPHSANSLSAGGETKTEKTEKTGWMKGDLCSSRELLVHAIPPSTGGVGLLDIRKEGFVEGIGSWKFTASGDVFCISSVILLSVTIPSPSPLATIFIVRLVLSQSYTLLSPRTPNGPYHQPEAPKHHVLYQVGRVYKAGGKHPGPDVESLWRGSATGGQGGKDGLEGWKVKAVARIPNHEKIRPTTNDGTITPIRVSHELILQVYYSLHNQFVSGEKLEGPGELRLMSVKMPVCVPSCYCVSDALNLPTYETSQPSLSPSDMNHILSSPPNPKKWCMCGSTFAELGEKAMKKMQAAERDDLEERMRRCADLEGSKGLENNDGLRVEEDGSV</sequence>
<feature type="region of interest" description="Disordered" evidence="1">
    <location>
        <begin position="250"/>
        <end position="271"/>
    </location>
</feature>
<dbReference type="AlphaFoldDB" id="A0A1E3IDA8"/>
<feature type="compositionally biased region" description="Polar residues" evidence="1">
    <location>
        <begin position="33"/>
        <end position="45"/>
    </location>
</feature>
<dbReference type="RefSeq" id="XP_066070933.1">
    <property type="nucleotide sequence ID" value="XM_066214836.1"/>
</dbReference>
<evidence type="ECO:0000313" key="3">
    <source>
        <dbReference type="Proteomes" id="UP000094043"/>
    </source>
</evidence>
<accession>A0A1E3IDA8</accession>
<dbReference type="Proteomes" id="UP000094043">
    <property type="component" value="Chromosome 7"/>
</dbReference>
<feature type="region of interest" description="Disordered" evidence="1">
    <location>
        <begin position="621"/>
        <end position="659"/>
    </location>
</feature>
<keyword evidence="3" id="KW-1185">Reference proteome</keyword>
<feature type="region of interest" description="Disordered" evidence="1">
    <location>
        <begin position="1"/>
        <end position="71"/>
    </location>
</feature>
<feature type="compositionally biased region" description="Low complexity" evidence="1">
    <location>
        <begin position="1"/>
        <end position="25"/>
    </location>
</feature>
<feature type="compositionally biased region" description="Low complexity" evidence="1">
    <location>
        <begin position="316"/>
        <end position="327"/>
    </location>
</feature>
<feature type="compositionally biased region" description="Basic and acidic residues" evidence="1">
    <location>
        <begin position="343"/>
        <end position="352"/>
    </location>
</feature>
<feature type="region of interest" description="Disordered" evidence="1">
    <location>
        <begin position="302"/>
        <end position="352"/>
    </location>
</feature>
<reference evidence="2" key="1">
    <citation type="submission" date="2016-06" db="EMBL/GenBank/DDBJ databases">
        <authorList>
            <person name="Cuomo C."/>
            <person name="Litvintseva A."/>
            <person name="Heitman J."/>
            <person name="Chen Y."/>
            <person name="Sun S."/>
            <person name="Springer D."/>
            <person name="Dromer F."/>
            <person name="Young S."/>
            <person name="Zeng Q."/>
            <person name="Chapman S."/>
            <person name="Gujja S."/>
            <person name="Saif S."/>
            <person name="Birren B."/>
        </authorList>
    </citation>
    <scope>NUCLEOTIDE SEQUENCE</scope>
    <source>
        <strain evidence="2">CBS 7841</strain>
    </source>
</reference>
<feature type="compositionally biased region" description="Basic and acidic residues" evidence="1">
    <location>
        <begin position="649"/>
        <end position="659"/>
    </location>
</feature>
<dbReference type="OrthoDB" id="3345971at2759"/>
<organism evidence="2 3">
    <name type="scientific">Cryptococcus depauperatus CBS 7841</name>
    <dbReference type="NCBI Taxonomy" id="1295531"/>
    <lineage>
        <taxon>Eukaryota</taxon>
        <taxon>Fungi</taxon>
        <taxon>Dikarya</taxon>
        <taxon>Basidiomycota</taxon>
        <taxon>Agaricomycotina</taxon>
        <taxon>Tremellomycetes</taxon>
        <taxon>Tremellales</taxon>
        <taxon>Cryptococcaceae</taxon>
        <taxon>Cryptococcus</taxon>
    </lineage>
</organism>
<gene>
    <name evidence="2" type="ORF">L203_105469</name>
</gene>
<dbReference type="EMBL" id="CP143790">
    <property type="protein sequence ID" value="WVN90233.1"/>
    <property type="molecule type" value="Genomic_DNA"/>
</dbReference>